<gene>
    <name evidence="1" type="ORF">ASILVAE211_07040</name>
</gene>
<evidence type="ECO:0000313" key="2">
    <source>
        <dbReference type="Proteomes" id="UP000708298"/>
    </source>
</evidence>
<keyword evidence="2" id="KW-1185">Reference proteome</keyword>
<accession>A0A963YQX0</accession>
<evidence type="ECO:0000313" key="1">
    <source>
        <dbReference type="EMBL" id="MCB8874932.1"/>
    </source>
</evidence>
<dbReference type="AlphaFoldDB" id="A0A963YQX0"/>
<proteinExistence type="predicted"/>
<dbReference type="RefSeq" id="WP_227320587.1">
    <property type="nucleotide sequence ID" value="NZ_JAESVB010000002.1"/>
</dbReference>
<reference evidence="1" key="2">
    <citation type="submission" date="2021-01" db="EMBL/GenBank/DDBJ databases">
        <authorList>
            <person name="Mieszkin S."/>
            <person name="Pouder E."/>
            <person name="Alain K."/>
        </authorList>
    </citation>
    <scope>NUCLEOTIDE SEQUENCE</scope>
    <source>
        <strain evidence="1">HW T2.11</strain>
    </source>
</reference>
<protein>
    <submittedName>
        <fullName evidence="1">Uncharacterized protein</fullName>
    </submittedName>
</protein>
<dbReference type="Proteomes" id="UP000708298">
    <property type="component" value="Unassembled WGS sequence"/>
</dbReference>
<comment type="caution">
    <text evidence="1">The sequence shown here is derived from an EMBL/GenBank/DDBJ whole genome shotgun (WGS) entry which is preliminary data.</text>
</comment>
<organism evidence="1 2">
    <name type="scientific">Acidisoma silvae</name>
    <dbReference type="NCBI Taxonomy" id="2802396"/>
    <lineage>
        <taxon>Bacteria</taxon>
        <taxon>Pseudomonadati</taxon>
        <taxon>Pseudomonadota</taxon>
        <taxon>Alphaproteobacteria</taxon>
        <taxon>Acetobacterales</taxon>
        <taxon>Acidocellaceae</taxon>
        <taxon>Acidisoma</taxon>
    </lineage>
</organism>
<name>A0A963YQX0_9PROT</name>
<dbReference type="EMBL" id="JAESVB010000002">
    <property type="protein sequence ID" value="MCB8874932.1"/>
    <property type="molecule type" value="Genomic_DNA"/>
</dbReference>
<sequence>MAKGFADLDGFDHALQAAEATLHGVTQTLAALQDLLLTAQPPAIADSAHQLDHALIAAGPALDRLKAYFPAFATRNFSELATLLHGRGASDLGRRVETLAAALRAVVTRSLSGQKQAEGLARSLAVSLKQLHATGAFSLEGLLAQA</sequence>
<reference evidence="1" key="1">
    <citation type="journal article" date="2021" name="Microorganisms">
        <title>Acidisoma silvae sp. nov. and Acidisomacellulosilytica sp. nov., Two Acidophilic Bacteria Isolated from Decaying Wood, Hydrolyzing Cellulose and Producing Poly-3-hydroxybutyrate.</title>
        <authorList>
            <person name="Mieszkin S."/>
            <person name="Pouder E."/>
            <person name="Uroz S."/>
            <person name="Simon-Colin C."/>
            <person name="Alain K."/>
        </authorList>
    </citation>
    <scope>NUCLEOTIDE SEQUENCE</scope>
    <source>
        <strain evidence="1">HW T2.11</strain>
    </source>
</reference>